<keyword evidence="8 10" id="KW-0408">Iron</keyword>
<dbReference type="AlphaFoldDB" id="A0ABD1FPK1"/>
<evidence type="ECO:0000256" key="9">
    <source>
        <dbReference type="ARBA" id="ARBA00023136"/>
    </source>
</evidence>
<dbReference type="GO" id="GO:0046872">
    <property type="term" value="F:metal ion binding"/>
    <property type="evidence" value="ECO:0007669"/>
    <property type="project" value="UniProtKB-KW"/>
</dbReference>
<reference evidence="13 14" key="1">
    <citation type="submission" date="2024-06" db="EMBL/GenBank/DDBJ databases">
        <title>A chromosome level genome sequence of Diviner's sage (Salvia divinorum).</title>
        <authorList>
            <person name="Ford S.A."/>
            <person name="Ro D.-K."/>
            <person name="Ness R.W."/>
            <person name="Phillips M.A."/>
        </authorList>
    </citation>
    <scope>NUCLEOTIDE SEQUENCE [LARGE SCALE GENOMIC DNA]</scope>
    <source>
        <strain evidence="13">SAF-2024a</strain>
        <tissue evidence="13">Leaf</tissue>
    </source>
</reference>
<comment type="caution">
    <text evidence="13">The sequence shown here is derived from an EMBL/GenBank/DDBJ whole genome shotgun (WGS) entry which is preliminary data.</text>
</comment>
<evidence type="ECO:0000313" key="13">
    <source>
        <dbReference type="EMBL" id="KAL1533774.1"/>
    </source>
</evidence>
<gene>
    <name evidence="13" type="ORF">AAHA92_33615</name>
</gene>
<dbReference type="GO" id="GO:0016020">
    <property type="term" value="C:membrane"/>
    <property type="evidence" value="ECO:0007669"/>
    <property type="project" value="UniProtKB-SubCell"/>
</dbReference>
<dbReference type="PANTHER" id="PTHR24286:SF53">
    <property type="entry name" value="BETA-AMYRIN 28-OXIDASE-LIKE"/>
    <property type="match status" value="1"/>
</dbReference>
<name>A0ABD1FPK1_SALDI</name>
<evidence type="ECO:0000256" key="8">
    <source>
        <dbReference type="ARBA" id="ARBA00023004"/>
    </source>
</evidence>
<dbReference type="Proteomes" id="UP001567538">
    <property type="component" value="Unassembled WGS sequence"/>
</dbReference>
<evidence type="ECO:0000313" key="14">
    <source>
        <dbReference type="Proteomes" id="UP001567538"/>
    </source>
</evidence>
<accession>A0ABD1FPK1</accession>
<evidence type="ECO:0000256" key="4">
    <source>
        <dbReference type="ARBA" id="ARBA00022692"/>
    </source>
</evidence>
<dbReference type="PRINTS" id="PR00463">
    <property type="entry name" value="EP450I"/>
</dbReference>
<keyword evidence="6" id="KW-1133">Transmembrane helix</keyword>
<feature type="binding site" description="axial binding residue" evidence="10">
    <location>
        <position position="423"/>
    </location>
    <ligand>
        <name>heme</name>
        <dbReference type="ChEBI" id="CHEBI:30413"/>
    </ligand>
    <ligandPart>
        <name>Fe</name>
        <dbReference type="ChEBI" id="CHEBI:18248"/>
    </ligandPart>
</feature>
<comment type="cofactor">
    <cofactor evidence="1 10">
        <name>heme</name>
        <dbReference type="ChEBI" id="CHEBI:30413"/>
    </cofactor>
</comment>
<dbReference type="GO" id="GO:0102373">
    <property type="term" value="F:beta-amyrin 28-monooxygenase activity"/>
    <property type="evidence" value="ECO:0007669"/>
    <property type="project" value="UniProtKB-EC"/>
</dbReference>
<keyword evidence="7 11" id="KW-0560">Oxidoreductase</keyword>
<protein>
    <submittedName>
        <fullName evidence="13">Beta-amyrin 28-monooxygenase</fullName>
        <ecNumber evidence="13">1.14.14.126</ecNumber>
    </submittedName>
</protein>
<keyword evidence="11" id="KW-0503">Monooxygenase</keyword>
<organism evidence="13 14">
    <name type="scientific">Salvia divinorum</name>
    <name type="common">Maria pastora</name>
    <name type="synonym">Diviner's sage</name>
    <dbReference type="NCBI Taxonomy" id="28513"/>
    <lineage>
        <taxon>Eukaryota</taxon>
        <taxon>Viridiplantae</taxon>
        <taxon>Streptophyta</taxon>
        <taxon>Embryophyta</taxon>
        <taxon>Tracheophyta</taxon>
        <taxon>Spermatophyta</taxon>
        <taxon>Magnoliopsida</taxon>
        <taxon>eudicotyledons</taxon>
        <taxon>Gunneridae</taxon>
        <taxon>Pentapetalae</taxon>
        <taxon>asterids</taxon>
        <taxon>lamiids</taxon>
        <taxon>Lamiales</taxon>
        <taxon>Lamiaceae</taxon>
        <taxon>Nepetoideae</taxon>
        <taxon>Mentheae</taxon>
        <taxon>Salviinae</taxon>
        <taxon>Salvia</taxon>
        <taxon>Salvia subgen. Calosphace</taxon>
    </lineage>
</organism>
<keyword evidence="10 11" id="KW-0349">Heme</keyword>
<dbReference type="InterPro" id="IPR001128">
    <property type="entry name" value="Cyt_P450"/>
</dbReference>
<dbReference type="PANTHER" id="PTHR24286">
    <property type="entry name" value="CYTOCHROME P450 26"/>
    <property type="match status" value="1"/>
</dbReference>
<dbReference type="EC" id="1.14.14.126" evidence="13"/>
<dbReference type="FunFam" id="1.10.630.10:FF:000022">
    <property type="entry name" value="Taxadiene 5-alpha hydroxylase"/>
    <property type="match status" value="1"/>
</dbReference>
<evidence type="ECO:0000256" key="1">
    <source>
        <dbReference type="ARBA" id="ARBA00001971"/>
    </source>
</evidence>
<keyword evidence="9" id="KW-0472">Membrane</keyword>
<feature type="signal peptide" evidence="12">
    <location>
        <begin position="1"/>
        <end position="29"/>
    </location>
</feature>
<evidence type="ECO:0000256" key="5">
    <source>
        <dbReference type="ARBA" id="ARBA00022723"/>
    </source>
</evidence>
<keyword evidence="12" id="KW-0732">Signal</keyword>
<evidence type="ECO:0000256" key="6">
    <source>
        <dbReference type="ARBA" id="ARBA00022989"/>
    </source>
</evidence>
<evidence type="ECO:0000256" key="2">
    <source>
        <dbReference type="ARBA" id="ARBA00004167"/>
    </source>
</evidence>
<keyword evidence="4" id="KW-0812">Transmembrane</keyword>
<proteinExistence type="inferred from homology"/>
<dbReference type="GO" id="GO:0016114">
    <property type="term" value="P:terpenoid biosynthetic process"/>
    <property type="evidence" value="ECO:0007669"/>
    <property type="project" value="UniProtKB-ARBA"/>
</dbReference>
<dbReference type="SUPFAM" id="SSF48264">
    <property type="entry name" value="Cytochrome P450"/>
    <property type="match status" value="1"/>
</dbReference>
<sequence length="476" mass="54322">MEAIVSYHLPLFLLPLSLYLFSIIRRNTSDDRKNLPPGSQGWPVLGENLKFSLSPEKFVKERMSKHCPDIFQTTLMGAKMATFCGPKGNKFLFSNENKFLTFWFPQSMRKVLSFPRIAESSMKVGSTTKSILHHDLLAPASLKKHVPAMDALAREHMERHWKPNSVVKVLPLSKKYTFELACKLVLSEVDPLRVKRLSDPFTAVTDGMLSVPVDLPWTAYRRAIRGGEVMREEMMRIVRERKEKMVGRNEGETSDFLSKMVMARDEDGKLMSEKEICTQVIGMLVASYDTTSSALTSVMNHLAQLPHIYNEVLKEQMAIAESKGPSELLTWDDIEKMKYSWNVVRETLRLTPPSLGSFREVATEFTYAGFTIPKGWKTLWTAYSTHKNPECFPDPERFDPSRFEGTGPAPYTFVPFGGGPRMCPGKEYARLELLVMMHNVVTRFKLEKTIPSEMMVYRATPTPVYGLPLRLHPHQK</sequence>
<keyword evidence="14" id="KW-1185">Reference proteome</keyword>
<dbReference type="CDD" id="cd11043">
    <property type="entry name" value="CYP90-like"/>
    <property type="match status" value="1"/>
</dbReference>
<dbReference type="Pfam" id="PF00067">
    <property type="entry name" value="p450"/>
    <property type="match status" value="1"/>
</dbReference>
<keyword evidence="5 10" id="KW-0479">Metal-binding</keyword>
<dbReference type="InterPro" id="IPR002401">
    <property type="entry name" value="Cyt_P450_E_grp-I"/>
</dbReference>
<evidence type="ECO:0000256" key="3">
    <source>
        <dbReference type="ARBA" id="ARBA00010617"/>
    </source>
</evidence>
<dbReference type="PROSITE" id="PS00086">
    <property type="entry name" value="CYTOCHROME_P450"/>
    <property type="match status" value="1"/>
</dbReference>
<dbReference type="Gene3D" id="1.10.630.10">
    <property type="entry name" value="Cytochrome P450"/>
    <property type="match status" value="1"/>
</dbReference>
<evidence type="ECO:0000256" key="10">
    <source>
        <dbReference type="PIRSR" id="PIRSR602401-1"/>
    </source>
</evidence>
<dbReference type="InterPro" id="IPR017972">
    <property type="entry name" value="Cyt_P450_CS"/>
</dbReference>
<feature type="chain" id="PRO_5044828184" evidence="12">
    <location>
        <begin position="30"/>
        <end position="476"/>
    </location>
</feature>
<dbReference type="InterPro" id="IPR036396">
    <property type="entry name" value="Cyt_P450_sf"/>
</dbReference>
<evidence type="ECO:0000256" key="12">
    <source>
        <dbReference type="SAM" id="SignalP"/>
    </source>
</evidence>
<evidence type="ECO:0000256" key="7">
    <source>
        <dbReference type="ARBA" id="ARBA00023002"/>
    </source>
</evidence>
<comment type="similarity">
    <text evidence="3 11">Belongs to the cytochrome P450 family.</text>
</comment>
<comment type="subcellular location">
    <subcellularLocation>
        <location evidence="2">Membrane</location>
        <topology evidence="2">Single-pass membrane protein</topology>
    </subcellularLocation>
</comment>
<dbReference type="PRINTS" id="PR00385">
    <property type="entry name" value="P450"/>
</dbReference>
<evidence type="ECO:0000256" key="11">
    <source>
        <dbReference type="RuleBase" id="RU000461"/>
    </source>
</evidence>
<dbReference type="EMBL" id="JBEAFC010000014">
    <property type="protein sequence ID" value="KAL1533774.1"/>
    <property type="molecule type" value="Genomic_DNA"/>
</dbReference>